<dbReference type="AlphaFoldDB" id="A0A914XD73"/>
<evidence type="ECO:0000259" key="2">
    <source>
        <dbReference type="PROSITE" id="PS50948"/>
    </source>
</evidence>
<keyword evidence="3" id="KW-1185">Reference proteome</keyword>
<keyword evidence="1" id="KW-0812">Transmembrane</keyword>
<sequence>MDVSAAFYSVYIIGCFLVLLGVVGSAASFSYQPQKKKKENEGFSKSSFVILLLFELAVGALIYGSSNVAAIAEQYCSPAPSAEGASGTNANMTNSQQYRISGANMTCIKGEWSSFVLALQGGRRCVQHLRPDMADGDNWDAAMMECNKRGGHSPHFYNSVDVEKMSKWIPRLLKDYPLLGKWQGWTGHKATSPQAYNSRNMSEIAWYINPTTTIGINLDVMAQQQISWPMLGIWEGVAKDAYVGMFYTGTYSLLGRPFFFTNYPTQFVYCEYENPEYVAEFIKYASKRSPAPVFNSQEASSSLSCAQMCTKYKHCMGFNEIAIAQDKKQCDLVAFIMIDLVNATLTDDINSTYYDLVVD</sequence>
<dbReference type="PROSITE" id="PS50948">
    <property type="entry name" value="PAN"/>
    <property type="match status" value="1"/>
</dbReference>
<dbReference type="Proteomes" id="UP000887566">
    <property type="component" value="Unplaced"/>
</dbReference>
<feature type="transmembrane region" description="Helical" evidence="1">
    <location>
        <begin position="48"/>
        <end position="66"/>
    </location>
</feature>
<feature type="transmembrane region" description="Helical" evidence="1">
    <location>
        <begin position="6"/>
        <end position="27"/>
    </location>
</feature>
<name>A0A914XD73_9BILA</name>
<keyword evidence="1" id="KW-0472">Membrane</keyword>
<evidence type="ECO:0000313" key="3">
    <source>
        <dbReference type="Proteomes" id="UP000887566"/>
    </source>
</evidence>
<dbReference type="InterPro" id="IPR003609">
    <property type="entry name" value="Pan_app"/>
</dbReference>
<feature type="domain" description="Apple" evidence="2">
    <location>
        <begin position="270"/>
        <end position="358"/>
    </location>
</feature>
<dbReference type="WBParaSite" id="PSAMB.scaffold794size41289.g8776.t1">
    <property type="protein sequence ID" value="PSAMB.scaffold794size41289.g8776.t1"/>
    <property type="gene ID" value="PSAMB.scaffold794size41289.g8776"/>
</dbReference>
<protein>
    <submittedName>
        <fullName evidence="4">Apple domain-containing protein</fullName>
    </submittedName>
</protein>
<accession>A0A914XD73</accession>
<organism evidence="3 4">
    <name type="scientific">Plectus sambesii</name>
    <dbReference type="NCBI Taxonomy" id="2011161"/>
    <lineage>
        <taxon>Eukaryota</taxon>
        <taxon>Metazoa</taxon>
        <taxon>Ecdysozoa</taxon>
        <taxon>Nematoda</taxon>
        <taxon>Chromadorea</taxon>
        <taxon>Plectida</taxon>
        <taxon>Plectina</taxon>
        <taxon>Plectoidea</taxon>
        <taxon>Plectidae</taxon>
        <taxon>Plectus</taxon>
    </lineage>
</organism>
<reference evidence="4" key="1">
    <citation type="submission" date="2022-11" db="UniProtKB">
        <authorList>
            <consortium name="WormBaseParasite"/>
        </authorList>
    </citation>
    <scope>IDENTIFICATION</scope>
</reference>
<keyword evidence="1" id="KW-1133">Transmembrane helix</keyword>
<evidence type="ECO:0000313" key="4">
    <source>
        <dbReference type="WBParaSite" id="PSAMB.scaffold794size41289.g8776.t1"/>
    </source>
</evidence>
<proteinExistence type="predicted"/>
<evidence type="ECO:0000256" key="1">
    <source>
        <dbReference type="SAM" id="Phobius"/>
    </source>
</evidence>